<accession>A0A0G1D1C9</accession>
<gene>
    <name evidence="2" type="ORF">UV68_C0062G0003</name>
</gene>
<feature type="compositionally biased region" description="Acidic residues" evidence="1">
    <location>
        <begin position="8"/>
        <end position="20"/>
    </location>
</feature>
<organism evidence="2 3">
    <name type="scientific">Candidatus Collierbacteria bacterium GW2011_GWC2_43_12</name>
    <dbReference type="NCBI Taxonomy" id="1618390"/>
    <lineage>
        <taxon>Bacteria</taxon>
        <taxon>Candidatus Collieribacteriota</taxon>
    </lineage>
</organism>
<protein>
    <submittedName>
        <fullName evidence="2">Uncharacterized protein</fullName>
    </submittedName>
</protein>
<evidence type="ECO:0000313" key="3">
    <source>
        <dbReference type="Proteomes" id="UP000033980"/>
    </source>
</evidence>
<proteinExistence type="predicted"/>
<evidence type="ECO:0000313" key="2">
    <source>
        <dbReference type="EMBL" id="KKS91735.1"/>
    </source>
</evidence>
<name>A0A0G1D1C9_9BACT</name>
<evidence type="ECO:0000256" key="1">
    <source>
        <dbReference type="SAM" id="MobiDB-lite"/>
    </source>
</evidence>
<sequence length="127" mass="13386">MVMLVGGDEGETEGEIEEDGERLGEILGLAEDEGLREGEFDGLLEDDWPVLGEIEEDGERLGEILGLAEDEGLREGEFDGLLEDDSAAGAIAMADKTTVPVFPFVSVLVIVVEPVGNASAQVGTIPL</sequence>
<dbReference type="EMBL" id="LCFK01000062">
    <property type="protein sequence ID" value="KKS91735.1"/>
    <property type="molecule type" value="Genomic_DNA"/>
</dbReference>
<dbReference type="Proteomes" id="UP000033980">
    <property type="component" value="Unassembled WGS sequence"/>
</dbReference>
<feature type="region of interest" description="Disordered" evidence="1">
    <location>
        <begin position="1"/>
        <end position="20"/>
    </location>
</feature>
<reference evidence="2 3" key="1">
    <citation type="journal article" date="2015" name="Nature">
        <title>rRNA introns, odd ribosomes, and small enigmatic genomes across a large radiation of phyla.</title>
        <authorList>
            <person name="Brown C.T."/>
            <person name="Hug L.A."/>
            <person name="Thomas B.C."/>
            <person name="Sharon I."/>
            <person name="Castelle C.J."/>
            <person name="Singh A."/>
            <person name="Wilkins M.J."/>
            <person name="Williams K.H."/>
            <person name="Banfield J.F."/>
        </authorList>
    </citation>
    <scope>NUCLEOTIDE SEQUENCE [LARGE SCALE GENOMIC DNA]</scope>
</reference>
<dbReference type="AlphaFoldDB" id="A0A0G1D1C9"/>
<comment type="caution">
    <text evidence="2">The sequence shown here is derived from an EMBL/GenBank/DDBJ whole genome shotgun (WGS) entry which is preliminary data.</text>
</comment>